<evidence type="ECO:0000313" key="2">
    <source>
        <dbReference type="EMBL" id="KAA8905049.1"/>
    </source>
</evidence>
<dbReference type="EMBL" id="VXIS01000101">
    <property type="protein sequence ID" value="KAA8905049.1"/>
    <property type="molecule type" value="Genomic_DNA"/>
</dbReference>
<keyword evidence="1" id="KW-0812">Transmembrane</keyword>
<feature type="transmembrane region" description="Helical" evidence="1">
    <location>
        <begin position="6"/>
        <end position="30"/>
    </location>
</feature>
<keyword evidence="1" id="KW-0472">Membrane</keyword>
<dbReference type="AlphaFoldDB" id="A0A5J5EVG4"/>
<reference evidence="2 3" key="1">
    <citation type="submission" date="2019-09" db="EMBL/GenBank/DDBJ databases">
        <title>Draft genome of the ectomycorrhizal ascomycete Sphaerosporella brunnea.</title>
        <authorList>
            <consortium name="DOE Joint Genome Institute"/>
            <person name="Benucci G.M."/>
            <person name="Marozzi G."/>
            <person name="Antonielli L."/>
            <person name="Sanchez S."/>
            <person name="Marco P."/>
            <person name="Wang X."/>
            <person name="Falini L.B."/>
            <person name="Barry K."/>
            <person name="Haridas S."/>
            <person name="Lipzen A."/>
            <person name="Labutti K."/>
            <person name="Grigoriev I.V."/>
            <person name="Murat C."/>
            <person name="Martin F."/>
            <person name="Albertini E."/>
            <person name="Donnini D."/>
            <person name="Bonito G."/>
        </authorList>
    </citation>
    <scope>NUCLEOTIDE SEQUENCE [LARGE SCALE GENOMIC DNA]</scope>
    <source>
        <strain evidence="2 3">Sb_GMNB300</strain>
    </source>
</reference>
<proteinExistence type="predicted"/>
<name>A0A5J5EVG4_9PEZI</name>
<evidence type="ECO:0000256" key="1">
    <source>
        <dbReference type="SAM" id="Phobius"/>
    </source>
</evidence>
<keyword evidence="3" id="KW-1185">Reference proteome</keyword>
<protein>
    <submittedName>
        <fullName evidence="2">Uncharacterized protein</fullName>
    </submittedName>
</protein>
<evidence type="ECO:0000313" key="3">
    <source>
        <dbReference type="Proteomes" id="UP000326924"/>
    </source>
</evidence>
<gene>
    <name evidence="2" type="ORF">FN846DRAFT_11519</name>
</gene>
<accession>A0A5J5EVG4</accession>
<comment type="caution">
    <text evidence="2">The sequence shown here is derived from an EMBL/GenBank/DDBJ whole genome shotgun (WGS) entry which is preliminary data.</text>
</comment>
<organism evidence="2 3">
    <name type="scientific">Sphaerosporella brunnea</name>
    <dbReference type="NCBI Taxonomy" id="1250544"/>
    <lineage>
        <taxon>Eukaryota</taxon>
        <taxon>Fungi</taxon>
        <taxon>Dikarya</taxon>
        <taxon>Ascomycota</taxon>
        <taxon>Pezizomycotina</taxon>
        <taxon>Pezizomycetes</taxon>
        <taxon>Pezizales</taxon>
        <taxon>Pyronemataceae</taxon>
        <taxon>Sphaerosporella</taxon>
    </lineage>
</organism>
<dbReference type="Proteomes" id="UP000326924">
    <property type="component" value="Unassembled WGS sequence"/>
</dbReference>
<sequence>MGVISFVLVRVSCIFGAFVTFVFSLLCYGLPSLLRFAFSFCIFYDLCEAKMSTMVLSRVYVGAYSILAINTDIVVCPI</sequence>
<keyword evidence="1" id="KW-1133">Transmembrane helix</keyword>
<dbReference type="InParanoid" id="A0A5J5EVG4"/>